<dbReference type="PANTHER" id="PTHR30055:SF234">
    <property type="entry name" value="HTH-TYPE TRANSCRIPTIONAL REGULATOR BETI"/>
    <property type="match status" value="1"/>
</dbReference>
<feature type="DNA-binding region" description="H-T-H motif" evidence="4">
    <location>
        <begin position="40"/>
        <end position="59"/>
    </location>
</feature>
<feature type="domain" description="HTH tetR-type" evidence="6">
    <location>
        <begin position="18"/>
        <end position="77"/>
    </location>
</feature>
<evidence type="ECO:0000259" key="6">
    <source>
        <dbReference type="PROSITE" id="PS50977"/>
    </source>
</evidence>
<dbReference type="EMBL" id="JAVREO010000002">
    <property type="protein sequence ID" value="MDT0265694.1"/>
    <property type="molecule type" value="Genomic_DNA"/>
</dbReference>
<dbReference type="SUPFAM" id="SSF46689">
    <property type="entry name" value="Homeodomain-like"/>
    <property type="match status" value="1"/>
</dbReference>
<name>A0ABU2JL36_9ACTN</name>
<dbReference type="InterPro" id="IPR001647">
    <property type="entry name" value="HTH_TetR"/>
</dbReference>
<dbReference type="InterPro" id="IPR050109">
    <property type="entry name" value="HTH-type_TetR-like_transc_reg"/>
</dbReference>
<dbReference type="InterPro" id="IPR036271">
    <property type="entry name" value="Tet_transcr_reg_TetR-rel_C_sf"/>
</dbReference>
<dbReference type="SUPFAM" id="SSF48498">
    <property type="entry name" value="Tetracyclin repressor-like, C-terminal domain"/>
    <property type="match status" value="1"/>
</dbReference>
<dbReference type="Gene3D" id="1.10.357.10">
    <property type="entry name" value="Tetracycline Repressor, domain 2"/>
    <property type="match status" value="1"/>
</dbReference>
<keyword evidence="3" id="KW-0804">Transcription</keyword>
<proteinExistence type="predicted"/>
<dbReference type="Proteomes" id="UP001183410">
    <property type="component" value="Unassembled WGS sequence"/>
</dbReference>
<dbReference type="InterPro" id="IPR049445">
    <property type="entry name" value="TetR_SbtR-like_C"/>
</dbReference>
<dbReference type="PRINTS" id="PR00455">
    <property type="entry name" value="HTHTETR"/>
</dbReference>
<protein>
    <submittedName>
        <fullName evidence="7">Helix-turn-helix domain-containing protein</fullName>
    </submittedName>
</protein>
<dbReference type="PANTHER" id="PTHR30055">
    <property type="entry name" value="HTH-TYPE TRANSCRIPTIONAL REGULATOR RUTR"/>
    <property type="match status" value="1"/>
</dbReference>
<organism evidence="7 8">
    <name type="scientific">Streptomyces chisholmiae</name>
    <dbReference type="NCBI Taxonomy" id="3075540"/>
    <lineage>
        <taxon>Bacteria</taxon>
        <taxon>Bacillati</taxon>
        <taxon>Actinomycetota</taxon>
        <taxon>Actinomycetes</taxon>
        <taxon>Kitasatosporales</taxon>
        <taxon>Streptomycetaceae</taxon>
        <taxon>Streptomyces</taxon>
    </lineage>
</organism>
<evidence type="ECO:0000256" key="5">
    <source>
        <dbReference type="SAM" id="MobiDB-lite"/>
    </source>
</evidence>
<dbReference type="Pfam" id="PF00440">
    <property type="entry name" value="TetR_N"/>
    <property type="match status" value="1"/>
</dbReference>
<evidence type="ECO:0000256" key="3">
    <source>
        <dbReference type="ARBA" id="ARBA00023163"/>
    </source>
</evidence>
<feature type="region of interest" description="Disordered" evidence="5">
    <location>
        <begin position="1"/>
        <end position="20"/>
    </location>
</feature>
<evidence type="ECO:0000256" key="2">
    <source>
        <dbReference type="ARBA" id="ARBA00023125"/>
    </source>
</evidence>
<evidence type="ECO:0000313" key="8">
    <source>
        <dbReference type="Proteomes" id="UP001183410"/>
    </source>
</evidence>
<evidence type="ECO:0000313" key="7">
    <source>
        <dbReference type="EMBL" id="MDT0265694.1"/>
    </source>
</evidence>
<dbReference type="InterPro" id="IPR009057">
    <property type="entry name" value="Homeodomain-like_sf"/>
</dbReference>
<evidence type="ECO:0000256" key="1">
    <source>
        <dbReference type="ARBA" id="ARBA00023015"/>
    </source>
</evidence>
<keyword evidence="1" id="KW-0805">Transcription regulation</keyword>
<reference evidence="8" key="1">
    <citation type="submission" date="2023-07" db="EMBL/GenBank/DDBJ databases">
        <title>30 novel species of actinomycetes from the DSMZ collection.</title>
        <authorList>
            <person name="Nouioui I."/>
        </authorList>
    </citation>
    <scope>NUCLEOTIDE SEQUENCE [LARGE SCALE GENOMIC DNA]</scope>
    <source>
        <strain evidence="8">DSM 44915</strain>
    </source>
</reference>
<keyword evidence="2 4" id="KW-0238">DNA-binding</keyword>
<comment type="caution">
    <text evidence="7">The sequence shown here is derived from an EMBL/GenBank/DDBJ whole genome shotgun (WGS) entry which is preliminary data.</text>
</comment>
<gene>
    <name evidence="7" type="ORF">RM844_05245</name>
</gene>
<dbReference type="RefSeq" id="WP_311665236.1">
    <property type="nucleotide sequence ID" value="NZ_JAVREO010000002.1"/>
</dbReference>
<dbReference type="Pfam" id="PF21597">
    <property type="entry name" value="TetR_C_43"/>
    <property type="match status" value="1"/>
</dbReference>
<evidence type="ECO:0000256" key="4">
    <source>
        <dbReference type="PROSITE-ProRule" id="PRU00335"/>
    </source>
</evidence>
<keyword evidence="8" id="KW-1185">Reference proteome</keyword>
<dbReference type="PROSITE" id="PS50977">
    <property type="entry name" value="HTH_TETR_2"/>
    <property type="match status" value="1"/>
</dbReference>
<accession>A0ABU2JL36</accession>
<sequence length="195" mass="21077">MSETARDHAPRRRRADAQRNRERLLAEADAAFREQGTEASLERIARRAGVAVGTLYGHFPSRAALLDALLRDRHEALFTLGDALLATTTAPPPFEALTRWMRAVAAHGAGYTGLAEQLWGGLDDPDSELHAACARLSAAGRALTERARAAGAIRAELTPDDIFALVSAAAWLLGRHRDTAQADRLLTVLLDGLRP</sequence>